<accession>G8X180</accession>
<accession>F8JSP1</accession>
<evidence type="ECO:0000313" key="6">
    <source>
        <dbReference type="EMBL" id="AEW97948.1"/>
    </source>
</evidence>
<comment type="subcellular location">
    <subcellularLocation>
        <location evidence="1">Membrane</location>
        <topology evidence="1">Multi-pass membrane protein</topology>
    </subcellularLocation>
</comment>
<keyword evidence="2 5" id="KW-0812">Transmembrane</keyword>
<evidence type="ECO:0000313" key="7">
    <source>
        <dbReference type="Proteomes" id="UP000007842"/>
    </source>
</evidence>
<reference evidence="7" key="1">
    <citation type="submission" date="2011-12" db="EMBL/GenBank/DDBJ databases">
        <title>Complete genome sequence of Streptomyces cattleya strain DSM 46488.</title>
        <authorList>
            <person name="Ou H.-Y."/>
            <person name="Li P."/>
            <person name="Zhao C."/>
            <person name="O'Hagan D."/>
            <person name="Deng Z."/>
        </authorList>
    </citation>
    <scope>NUCLEOTIDE SEQUENCE [LARGE SCALE GENOMIC DNA]</scope>
    <source>
        <strain evidence="7">ATCC 35852 / DSM 46488 / JCM 4925 / NBRC 14057 / NRRL 8057</strain>
    </source>
</reference>
<dbReference type="KEGG" id="scy:SCATT_55770"/>
<dbReference type="eggNOG" id="COG2181">
    <property type="taxonomic scope" value="Bacteria"/>
</dbReference>
<proteinExistence type="predicted"/>
<dbReference type="Proteomes" id="UP000007842">
    <property type="component" value="Chromosome"/>
</dbReference>
<feature type="transmembrane region" description="Helical" evidence="5">
    <location>
        <begin position="167"/>
        <end position="188"/>
    </location>
</feature>
<dbReference type="GO" id="GO:0016020">
    <property type="term" value="C:membrane"/>
    <property type="evidence" value="ECO:0007669"/>
    <property type="project" value="UniProtKB-SubCell"/>
</dbReference>
<evidence type="ECO:0000256" key="1">
    <source>
        <dbReference type="ARBA" id="ARBA00004141"/>
    </source>
</evidence>
<dbReference type="InterPro" id="IPR004695">
    <property type="entry name" value="SLAC1/Mae1/Ssu1/TehA"/>
</dbReference>
<evidence type="ECO:0000256" key="4">
    <source>
        <dbReference type="ARBA" id="ARBA00023136"/>
    </source>
</evidence>
<dbReference type="EMBL" id="CP003219">
    <property type="protein sequence ID" value="AEW97948.1"/>
    <property type="molecule type" value="Genomic_DNA"/>
</dbReference>
<organism evidence="6 7">
    <name type="scientific">Streptantibioticus cattleyicolor (strain ATCC 35852 / DSM 46488 / JCM 4925 / NBRC 14057 / NRRL 8057)</name>
    <name type="common">Streptomyces cattleya</name>
    <dbReference type="NCBI Taxonomy" id="1003195"/>
    <lineage>
        <taxon>Bacteria</taxon>
        <taxon>Bacillati</taxon>
        <taxon>Actinomycetota</taxon>
        <taxon>Actinomycetes</taxon>
        <taxon>Kitasatosporales</taxon>
        <taxon>Streptomycetaceae</taxon>
        <taxon>Streptantibioticus</taxon>
    </lineage>
</organism>
<feature type="transmembrane region" description="Helical" evidence="5">
    <location>
        <begin position="303"/>
        <end position="320"/>
    </location>
</feature>
<dbReference type="KEGG" id="sct:SCAT_5577"/>
<dbReference type="InterPro" id="IPR038665">
    <property type="entry name" value="Voltage-dep_anion_channel_sf"/>
</dbReference>
<feature type="transmembrane region" description="Helical" evidence="5">
    <location>
        <begin position="140"/>
        <end position="161"/>
    </location>
</feature>
<dbReference type="HOGENOM" id="CLU_052472_1_0_11"/>
<evidence type="ECO:0000256" key="2">
    <source>
        <dbReference type="ARBA" id="ARBA00022692"/>
    </source>
</evidence>
<sequence length="330" mass="34245">MDGDHRRRPERCPGGGLDAVTPAHGAGVMATGVLSVGLSSAGAGRLSAALLVVAVGWWLVLAVVFAARLVRRPERWSSEAESPPALTAVAATAVLGTRFALLGRYPVAWALLALAAVAWLGLLPVVLVRRGRRDAVPGSAFLVTVATEALAVPGGVLAAALRVEWPLVPSGCLLLLGLVLYALVLTRFDFGQLRDGAGDQWIFCGAVAISALAAARLDAAVRRVSGPGRPGTAVTVLDEAALALLLVSFACCLAALCCEVRWPRPRYDVRRWSTVFPLGMTASAALATGQTSGLRWAASAGRALVWVALAAWVVVAVGALRRSGRKAVTQ</sequence>
<dbReference type="Gene3D" id="1.50.10.150">
    <property type="entry name" value="Voltage-dependent anion channel"/>
    <property type="match status" value="1"/>
</dbReference>
<evidence type="ECO:0000256" key="3">
    <source>
        <dbReference type="ARBA" id="ARBA00022989"/>
    </source>
</evidence>
<dbReference type="RefSeq" id="WP_014146279.1">
    <property type="nucleotide sequence ID" value="NC_016111.1"/>
</dbReference>
<feature type="transmembrane region" description="Helical" evidence="5">
    <location>
        <begin position="274"/>
        <end position="297"/>
    </location>
</feature>
<keyword evidence="7" id="KW-1185">Reference proteome</keyword>
<dbReference type="STRING" id="1003195.SCATT_55770"/>
<protein>
    <submittedName>
        <fullName evidence="6">C4-dicarboxylate transporter/malic acid transport protein</fullName>
    </submittedName>
</protein>
<dbReference type="GO" id="GO:0055085">
    <property type="term" value="P:transmembrane transport"/>
    <property type="evidence" value="ECO:0007669"/>
    <property type="project" value="InterPro"/>
</dbReference>
<dbReference type="AlphaFoldDB" id="F8JSP1"/>
<name>F8JSP1_STREN</name>
<gene>
    <name evidence="6" type="ordered locus">SCATT_55770</name>
</gene>
<feature type="transmembrane region" description="Helical" evidence="5">
    <location>
        <begin position="241"/>
        <end position="262"/>
    </location>
</feature>
<keyword evidence="4 5" id="KW-0472">Membrane</keyword>
<feature type="transmembrane region" description="Helical" evidence="5">
    <location>
        <begin position="107"/>
        <end position="128"/>
    </location>
</feature>
<dbReference type="PATRIC" id="fig|1003195.11.peg.6992"/>
<dbReference type="OrthoDB" id="4538527at2"/>
<keyword evidence="3 5" id="KW-1133">Transmembrane helix</keyword>
<feature type="transmembrane region" description="Helical" evidence="5">
    <location>
        <begin position="48"/>
        <end position="70"/>
    </location>
</feature>
<dbReference type="Pfam" id="PF03595">
    <property type="entry name" value="SLAC1"/>
    <property type="match status" value="1"/>
</dbReference>
<evidence type="ECO:0000256" key="5">
    <source>
        <dbReference type="SAM" id="Phobius"/>
    </source>
</evidence>
<feature type="transmembrane region" description="Helical" evidence="5">
    <location>
        <begin position="200"/>
        <end position="221"/>
    </location>
</feature>